<comment type="caution">
    <text evidence="2">The sequence shown here is derived from an EMBL/GenBank/DDBJ whole genome shotgun (WGS) entry which is preliminary data.</text>
</comment>
<evidence type="ECO:0000313" key="2">
    <source>
        <dbReference type="EMBL" id="MPM56840.1"/>
    </source>
</evidence>
<dbReference type="AlphaFoldDB" id="A0A645AUN7"/>
<name>A0A645AUN7_9ZZZZ</name>
<feature type="region of interest" description="Disordered" evidence="1">
    <location>
        <begin position="37"/>
        <end position="57"/>
    </location>
</feature>
<proteinExistence type="predicted"/>
<organism evidence="2">
    <name type="scientific">bioreactor metagenome</name>
    <dbReference type="NCBI Taxonomy" id="1076179"/>
    <lineage>
        <taxon>unclassified sequences</taxon>
        <taxon>metagenomes</taxon>
        <taxon>ecological metagenomes</taxon>
    </lineage>
</organism>
<reference evidence="2" key="1">
    <citation type="submission" date="2019-08" db="EMBL/GenBank/DDBJ databases">
        <authorList>
            <person name="Kucharzyk K."/>
            <person name="Murdoch R.W."/>
            <person name="Higgins S."/>
            <person name="Loffler F."/>
        </authorList>
    </citation>
    <scope>NUCLEOTIDE SEQUENCE</scope>
</reference>
<accession>A0A645AUN7</accession>
<gene>
    <name evidence="2" type="ORF">SDC9_103656</name>
</gene>
<evidence type="ECO:0000256" key="1">
    <source>
        <dbReference type="SAM" id="MobiDB-lite"/>
    </source>
</evidence>
<dbReference type="EMBL" id="VSSQ01015953">
    <property type="protein sequence ID" value="MPM56840.1"/>
    <property type="molecule type" value="Genomic_DNA"/>
</dbReference>
<protein>
    <submittedName>
        <fullName evidence="2">Uncharacterized protein</fullName>
    </submittedName>
</protein>
<sequence>MLAADLSEHFGSGMLGKVQIPGVVDNAPAVGIAVIDTNREAEHQTSTRAPSKRRVAT</sequence>